<dbReference type="EMBL" id="JBDJAW010000001">
    <property type="protein sequence ID" value="MEN3533545.1"/>
    <property type="molecule type" value="Genomic_DNA"/>
</dbReference>
<gene>
    <name evidence="1" type="ORF">AAH991_00390</name>
</gene>
<organism evidence="1 2">
    <name type="scientific">Microbispora maris</name>
    <dbReference type="NCBI Taxonomy" id="3144104"/>
    <lineage>
        <taxon>Bacteria</taxon>
        <taxon>Bacillati</taxon>
        <taxon>Actinomycetota</taxon>
        <taxon>Actinomycetes</taxon>
        <taxon>Streptosporangiales</taxon>
        <taxon>Streptosporangiaceae</taxon>
        <taxon>Microbispora</taxon>
    </lineage>
</organism>
<protein>
    <submittedName>
        <fullName evidence="1">Uncharacterized protein</fullName>
    </submittedName>
</protein>
<name>A0ABV0ADW5_9ACTN</name>
<reference evidence="1 2" key="1">
    <citation type="submission" date="2024-05" db="EMBL/GenBank/DDBJ databases">
        <title>Microbispora sp.ZYX-F-249.</title>
        <authorList>
            <person name="Xie H."/>
        </authorList>
    </citation>
    <scope>NUCLEOTIDE SEQUENCE [LARGE SCALE GENOMIC DNA]</scope>
    <source>
        <strain evidence="1 2">ZYX-F-249</strain>
    </source>
</reference>
<comment type="caution">
    <text evidence="1">The sequence shown here is derived from an EMBL/GenBank/DDBJ whole genome shotgun (WGS) entry which is preliminary data.</text>
</comment>
<evidence type="ECO:0000313" key="1">
    <source>
        <dbReference type="EMBL" id="MEN3533545.1"/>
    </source>
</evidence>
<accession>A0ABV0ADW5</accession>
<sequence length="197" mass="20621">MDDPFGEDPFFGVVPPELGGVAECDVLDVQQHLILALPVPHLTARVAGVGEDRPDGALGPGDPGPVAVAIRVVGRGAGDAVAGQPFGDGEQSLAFEELAEDPLDDRACVGIEVETAQPLAISGLGRVRVRSQVDQAIAVRWASAEIPSLDLRHGGHRRPDPDLDPVALALADSAEHQHDQLVRLVGRVDRAAHLGHP</sequence>
<keyword evidence="2" id="KW-1185">Reference proteome</keyword>
<evidence type="ECO:0000313" key="2">
    <source>
        <dbReference type="Proteomes" id="UP001447516"/>
    </source>
</evidence>
<proteinExistence type="predicted"/>
<dbReference type="Proteomes" id="UP001447516">
    <property type="component" value="Unassembled WGS sequence"/>
</dbReference>